<evidence type="ECO:0000256" key="1">
    <source>
        <dbReference type="SAM" id="MobiDB-lite"/>
    </source>
</evidence>
<protein>
    <submittedName>
        <fullName evidence="2 4">Uncharacterized protein</fullName>
    </submittedName>
</protein>
<organism evidence="4">
    <name type="scientific">Anisakis simplex</name>
    <name type="common">Herring worm</name>
    <dbReference type="NCBI Taxonomy" id="6269"/>
    <lineage>
        <taxon>Eukaryota</taxon>
        <taxon>Metazoa</taxon>
        <taxon>Ecdysozoa</taxon>
        <taxon>Nematoda</taxon>
        <taxon>Chromadorea</taxon>
        <taxon>Rhabditida</taxon>
        <taxon>Spirurina</taxon>
        <taxon>Ascaridomorpha</taxon>
        <taxon>Ascaridoidea</taxon>
        <taxon>Anisakidae</taxon>
        <taxon>Anisakis</taxon>
        <taxon>Anisakis simplex complex</taxon>
    </lineage>
</organism>
<feature type="compositionally biased region" description="Polar residues" evidence="1">
    <location>
        <begin position="42"/>
        <end position="57"/>
    </location>
</feature>
<gene>
    <name evidence="2" type="ORF">ASIM_LOCUS9986</name>
</gene>
<sequence length="176" mass="20412">MRSPLTDKTMFTRREGHEKNAAEKKVKKDKYSKEQHLKESSNNEQQETSQPTSNVETGKSKACSLPKLNSQDEFDEVNLSSECGHGFESTVHQAQQHQHRPHIMKPKNLRVLTEYDKCKLECKRKRDEADAEEYVRRLKLELEQAEAALSEQKLLQQKEQQQEETLKANTETTVSI</sequence>
<feature type="region of interest" description="Disordered" evidence="1">
    <location>
        <begin position="156"/>
        <end position="176"/>
    </location>
</feature>
<feature type="region of interest" description="Disordered" evidence="1">
    <location>
        <begin position="1"/>
        <end position="68"/>
    </location>
</feature>
<dbReference type="Proteomes" id="UP000267096">
    <property type="component" value="Unassembled WGS sequence"/>
</dbReference>
<accession>A0A0M3JRB0</accession>
<proteinExistence type="predicted"/>
<feature type="compositionally biased region" description="Basic and acidic residues" evidence="1">
    <location>
        <begin position="10"/>
        <end position="41"/>
    </location>
</feature>
<name>A0A0M3JRB0_ANISI</name>
<evidence type="ECO:0000313" key="2">
    <source>
        <dbReference type="EMBL" id="VDK42142.1"/>
    </source>
</evidence>
<dbReference type="WBParaSite" id="ASIM_0001025501-mRNA-1">
    <property type="protein sequence ID" value="ASIM_0001025501-mRNA-1"/>
    <property type="gene ID" value="ASIM_0001025501"/>
</dbReference>
<dbReference type="AlphaFoldDB" id="A0A0M3JRB0"/>
<dbReference type="OrthoDB" id="5876270at2759"/>
<evidence type="ECO:0000313" key="3">
    <source>
        <dbReference type="Proteomes" id="UP000267096"/>
    </source>
</evidence>
<reference evidence="2 3" key="2">
    <citation type="submission" date="2018-11" db="EMBL/GenBank/DDBJ databases">
        <authorList>
            <consortium name="Pathogen Informatics"/>
        </authorList>
    </citation>
    <scope>NUCLEOTIDE SEQUENCE [LARGE SCALE GENOMIC DNA]</scope>
</reference>
<evidence type="ECO:0000313" key="4">
    <source>
        <dbReference type="WBParaSite" id="ASIM_0001025501-mRNA-1"/>
    </source>
</evidence>
<dbReference type="EMBL" id="UYRR01030979">
    <property type="protein sequence ID" value="VDK42142.1"/>
    <property type="molecule type" value="Genomic_DNA"/>
</dbReference>
<keyword evidence="3" id="KW-1185">Reference proteome</keyword>
<reference evidence="4" key="1">
    <citation type="submission" date="2017-02" db="UniProtKB">
        <authorList>
            <consortium name="WormBaseParasite"/>
        </authorList>
    </citation>
    <scope>IDENTIFICATION</scope>
</reference>